<feature type="transmembrane region" description="Helical" evidence="1">
    <location>
        <begin position="40"/>
        <end position="63"/>
    </location>
</feature>
<feature type="transmembrane region" description="Helical" evidence="1">
    <location>
        <begin position="7"/>
        <end position="28"/>
    </location>
</feature>
<gene>
    <name evidence="2" type="ORF">QO015_004256</name>
</gene>
<dbReference type="InterPro" id="IPR053803">
    <property type="entry name" value="DUF6949"/>
</dbReference>
<keyword evidence="1" id="KW-0472">Membrane</keyword>
<comment type="caution">
    <text evidence="2">The sequence shown here is derived from an EMBL/GenBank/DDBJ whole genome shotgun (WGS) entry which is preliminary data.</text>
</comment>
<dbReference type="EMBL" id="JAUSWJ010000001">
    <property type="protein sequence ID" value="MDQ0518643.1"/>
    <property type="molecule type" value="Genomic_DNA"/>
</dbReference>
<dbReference type="Proteomes" id="UP001223743">
    <property type="component" value="Unassembled WGS sequence"/>
</dbReference>
<evidence type="ECO:0000313" key="2">
    <source>
        <dbReference type="EMBL" id="MDQ0518643.1"/>
    </source>
</evidence>
<keyword evidence="3" id="KW-1185">Reference proteome</keyword>
<reference evidence="2 3" key="1">
    <citation type="submission" date="2023-07" db="EMBL/GenBank/DDBJ databases">
        <title>Genomic Encyclopedia of Type Strains, Phase IV (KMG-IV): sequencing the most valuable type-strain genomes for metagenomic binning, comparative biology and taxonomic classification.</title>
        <authorList>
            <person name="Goeker M."/>
        </authorList>
    </citation>
    <scope>NUCLEOTIDE SEQUENCE [LARGE SCALE GENOMIC DNA]</scope>
    <source>
        <strain evidence="2 3">B1-1</strain>
    </source>
</reference>
<protein>
    <submittedName>
        <fullName evidence="2">Uncharacterized protein</fullName>
    </submittedName>
</protein>
<dbReference type="Pfam" id="PF22258">
    <property type="entry name" value="DUF6949"/>
    <property type="match status" value="1"/>
</dbReference>
<organism evidence="2 3">
    <name type="scientific">Kaistia geumhonensis</name>
    <dbReference type="NCBI Taxonomy" id="410839"/>
    <lineage>
        <taxon>Bacteria</taxon>
        <taxon>Pseudomonadati</taxon>
        <taxon>Pseudomonadota</taxon>
        <taxon>Alphaproteobacteria</taxon>
        <taxon>Hyphomicrobiales</taxon>
        <taxon>Kaistiaceae</taxon>
        <taxon>Kaistia</taxon>
    </lineage>
</organism>
<sequence length="110" mass="11645">MPLSVQFMLLGFCIATGFVSAGLAGSLYQLVTSEPARFRLLGPSVPAVFLTFLFCAVSGPFIIMRNAIAMARKEADMLVWLLGSALIAGMWSACSGLLLLDFVLAARAGL</sequence>
<feature type="transmembrane region" description="Helical" evidence="1">
    <location>
        <begin position="75"/>
        <end position="100"/>
    </location>
</feature>
<keyword evidence="1" id="KW-1133">Transmembrane helix</keyword>
<evidence type="ECO:0000313" key="3">
    <source>
        <dbReference type="Proteomes" id="UP001223743"/>
    </source>
</evidence>
<accession>A0ABU0MCH7</accession>
<proteinExistence type="predicted"/>
<keyword evidence="1" id="KW-0812">Transmembrane</keyword>
<evidence type="ECO:0000256" key="1">
    <source>
        <dbReference type="SAM" id="Phobius"/>
    </source>
</evidence>
<dbReference type="RefSeq" id="WP_266284269.1">
    <property type="nucleotide sequence ID" value="NZ_JAPKNF010000004.1"/>
</dbReference>
<name>A0ABU0MCH7_9HYPH</name>